<name>A0A0G1DIJ1_9BACT</name>
<dbReference type="Gene3D" id="3.40.50.1010">
    <property type="entry name" value="5'-nuclease"/>
    <property type="match status" value="1"/>
</dbReference>
<dbReference type="PANTHER" id="PTHR35901:SF1">
    <property type="entry name" value="EXONUCLEASE VAPC9"/>
    <property type="match status" value="1"/>
</dbReference>
<dbReference type="InterPro" id="IPR051619">
    <property type="entry name" value="TypeII_TA_RNase_PINc/VapC"/>
</dbReference>
<sequence>MAIKYILDTSVAIKWFSREDETDLDQAGKLLHKLTIGEIEIYTLYFLLIELANALMMGKKMSAAKTTESCHLLQTTPIKFIHLNSGIIDKAAKLAERYRLTIYDGLYLALATDYKAKLITADKKLLALAELTVSLEKYH</sequence>
<gene>
    <name evidence="3" type="ORF">UV73_C0008G0034</name>
</gene>
<proteinExistence type="predicted"/>
<dbReference type="STRING" id="1618443.UV73_C0008G0034"/>
<dbReference type="Proteomes" id="UP000034894">
    <property type="component" value="Unassembled WGS sequence"/>
</dbReference>
<evidence type="ECO:0000313" key="3">
    <source>
        <dbReference type="EMBL" id="KKS97514.1"/>
    </source>
</evidence>
<dbReference type="AlphaFoldDB" id="A0A0G1DIJ1"/>
<protein>
    <submittedName>
        <fullName evidence="3">PilT protein domain protein</fullName>
    </submittedName>
</protein>
<dbReference type="InterPro" id="IPR029060">
    <property type="entry name" value="PIN-like_dom_sf"/>
</dbReference>
<dbReference type="CDD" id="cd09873">
    <property type="entry name" value="PIN_Pae0151-like"/>
    <property type="match status" value="1"/>
</dbReference>
<dbReference type="EMBL" id="LCFP01000008">
    <property type="protein sequence ID" value="KKS97514.1"/>
    <property type="molecule type" value="Genomic_DNA"/>
</dbReference>
<evidence type="ECO:0000256" key="1">
    <source>
        <dbReference type="ARBA" id="ARBA00022842"/>
    </source>
</evidence>
<feature type="domain" description="PIN" evidence="2">
    <location>
        <begin position="5"/>
        <end position="130"/>
    </location>
</feature>
<accession>A0A0G1DIJ1</accession>
<dbReference type="InterPro" id="IPR044153">
    <property type="entry name" value="PIN_Pae0151-like"/>
</dbReference>
<keyword evidence="1" id="KW-0460">Magnesium</keyword>
<evidence type="ECO:0000259" key="2">
    <source>
        <dbReference type="Pfam" id="PF01850"/>
    </source>
</evidence>
<dbReference type="Pfam" id="PF01850">
    <property type="entry name" value="PIN"/>
    <property type="match status" value="1"/>
</dbReference>
<evidence type="ECO:0000313" key="4">
    <source>
        <dbReference type="Proteomes" id="UP000034894"/>
    </source>
</evidence>
<dbReference type="PANTHER" id="PTHR35901">
    <property type="entry name" value="RIBONUCLEASE VAPC3"/>
    <property type="match status" value="1"/>
</dbReference>
<reference evidence="3 4" key="1">
    <citation type="journal article" date="2015" name="Nature">
        <title>rRNA introns, odd ribosomes, and small enigmatic genomes across a large radiation of phyla.</title>
        <authorList>
            <person name="Brown C.T."/>
            <person name="Hug L.A."/>
            <person name="Thomas B.C."/>
            <person name="Sharon I."/>
            <person name="Castelle C.J."/>
            <person name="Singh A."/>
            <person name="Wilkins M.J."/>
            <person name="Williams K.H."/>
            <person name="Banfield J.F."/>
        </authorList>
    </citation>
    <scope>NUCLEOTIDE SEQUENCE [LARGE SCALE GENOMIC DNA]</scope>
</reference>
<dbReference type="InterPro" id="IPR002716">
    <property type="entry name" value="PIN_dom"/>
</dbReference>
<comment type="caution">
    <text evidence="3">The sequence shown here is derived from an EMBL/GenBank/DDBJ whole genome shotgun (WGS) entry which is preliminary data.</text>
</comment>
<dbReference type="SUPFAM" id="SSF88723">
    <property type="entry name" value="PIN domain-like"/>
    <property type="match status" value="1"/>
</dbReference>
<organism evidence="3 4">
    <name type="scientific">Candidatus Gottesmanbacteria bacterium GW2011_GWA2_43_14</name>
    <dbReference type="NCBI Taxonomy" id="1618443"/>
    <lineage>
        <taxon>Bacteria</taxon>
        <taxon>Candidatus Gottesmaniibacteriota</taxon>
    </lineage>
</organism>